<dbReference type="RefSeq" id="WP_305449547.1">
    <property type="nucleotide sequence ID" value="NZ_CP117454.1"/>
</dbReference>
<name>A0ABY9F3Q5_9PSED</name>
<reference evidence="1 2" key="1">
    <citation type="submission" date="2023-02" db="EMBL/GenBank/DDBJ databases">
        <title>Evolution of Hrp T3SS in non-pathogenic Pseudomonas fluorescens.</title>
        <authorList>
            <person name="Liao K."/>
            <person name="Wei H."/>
            <person name="Gu Y."/>
        </authorList>
    </citation>
    <scope>NUCLEOTIDE SEQUENCE [LARGE SCALE GENOMIC DNA]</scope>
    <source>
        <strain evidence="1 2">FP1935</strain>
    </source>
</reference>
<evidence type="ECO:0000313" key="1">
    <source>
        <dbReference type="EMBL" id="WLG87408.1"/>
    </source>
</evidence>
<dbReference type="PROSITE" id="PS51257">
    <property type="entry name" value="PROKAR_LIPOPROTEIN"/>
    <property type="match status" value="1"/>
</dbReference>
<organism evidence="1 2">
    <name type="scientific">Pseudomonas cucumis</name>
    <dbReference type="NCBI Taxonomy" id="2954082"/>
    <lineage>
        <taxon>Bacteria</taxon>
        <taxon>Pseudomonadati</taxon>
        <taxon>Pseudomonadota</taxon>
        <taxon>Gammaproteobacteria</taxon>
        <taxon>Pseudomonadales</taxon>
        <taxon>Pseudomonadaceae</taxon>
        <taxon>Pseudomonas</taxon>
    </lineage>
</organism>
<proteinExistence type="predicted"/>
<accession>A0ABY9F3Q5</accession>
<dbReference type="Proteomes" id="UP001239418">
    <property type="component" value="Chromosome"/>
</dbReference>
<protein>
    <submittedName>
        <fullName evidence="1">DUF3313 domain-containing protein</fullName>
    </submittedName>
</protein>
<sequence length="227" mass="24333">MKLALLMSTLCIASIGVVGCSSKVVEPDQYSGFLKDYSQLKEAKSPSGAVVMRWMDPKLDVNKFTSVYIEPTQLYPKPQPTVKIPQATLNGITSYYDQALKREVGKSLPLASGPGPGVMVVRAAITSVTSKTEGLQPYEVIPIALVAAAVSTASGIRDQETNLATEAVFLDGGNNKVVAQVVRKGIGKPLESADQVMKADDVKNVIDGWASDMHQSYLKLKSKSKSK</sequence>
<dbReference type="InterPro" id="IPR021747">
    <property type="entry name" value="DUF3313"/>
</dbReference>
<dbReference type="EMBL" id="CP117454">
    <property type="protein sequence ID" value="WLG87408.1"/>
    <property type="molecule type" value="Genomic_DNA"/>
</dbReference>
<gene>
    <name evidence="1" type="ORF">PSH97_13145</name>
</gene>
<dbReference type="Pfam" id="PF11769">
    <property type="entry name" value="DUF3313"/>
    <property type="match status" value="1"/>
</dbReference>
<keyword evidence="2" id="KW-1185">Reference proteome</keyword>
<evidence type="ECO:0000313" key="2">
    <source>
        <dbReference type="Proteomes" id="UP001239418"/>
    </source>
</evidence>